<evidence type="ECO:0000313" key="1">
    <source>
        <dbReference type="EMBL" id="RSX51330.1"/>
    </source>
</evidence>
<gene>
    <name evidence="1" type="ORF">D2E24_1893</name>
</gene>
<dbReference type="Proteomes" id="UP000287470">
    <property type="component" value="Unassembled WGS sequence"/>
</dbReference>
<name>A0A430FEU5_9BIFI</name>
<reference evidence="1 2" key="1">
    <citation type="submission" date="2018-09" db="EMBL/GenBank/DDBJ databases">
        <title>Characterization of the phylogenetic diversity of five novel species belonging to the genus Bifidobacterium.</title>
        <authorList>
            <person name="Lugli G.A."/>
            <person name="Duranti S."/>
            <person name="Milani C."/>
        </authorList>
    </citation>
    <scope>NUCLEOTIDE SEQUENCE [LARGE SCALE GENOMIC DNA]</scope>
    <source>
        <strain evidence="1 2">2033B</strain>
    </source>
</reference>
<dbReference type="EMBL" id="QXGK01000028">
    <property type="protein sequence ID" value="RSX51330.1"/>
    <property type="molecule type" value="Genomic_DNA"/>
</dbReference>
<proteinExistence type="predicted"/>
<organism evidence="1 2">
    <name type="scientific">Bifidobacterium samirii</name>
    <dbReference type="NCBI Taxonomy" id="2306974"/>
    <lineage>
        <taxon>Bacteria</taxon>
        <taxon>Bacillati</taxon>
        <taxon>Actinomycetota</taxon>
        <taxon>Actinomycetes</taxon>
        <taxon>Bifidobacteriales</taxon>
        <taxon>Bifidobacteriaceae</taxon>
        <taxon>Bifidobacterium</taxon>
    </lineage>
</organism>
<accession>A0A430FEU5</accession>
<dbReference type="Gene3D" id="2.60.120.260">
    <property type="entry name" value="Galactose-binding domain-like"/>
    <property type="match status" value="1"/>
</dbReference>
<comment type="caution">
    <text evidence="1">The sequence shown here is derived from an EMBL/GenBank/DDBJ whole genome shotgun (WGS) entry which is preliminary data.</text>
</comment>
<protein>
    <submittedName>
        <fullName evidence="1">Uncharacterized protein</fullName>
    </submittedName>
</protein>
<evidence type="ECO:0000313" key="2">
    <source>
        <dbReference type="Proteomes" id="UP000287470"/>
    </source>
</evidence>
<keyword evidence="2" id="KW-1185">Reference proteome</keyword>
<dbReference type="AlphaFoldDB" id="A0A430FEU5"/>
<sequence length="147" mass="16611">MVSGGGYHSENLITNPSFESDESWELWDNNAFYVESNLTLLPHSGNRFLNSQIQNTWVAIQRVAITEPGTYELSAYFASGAIDRWHMLGVVSPDSVWLASKTWERASAVMTWERRALTVDIPKPMTVQIQLGGNWPRIDDVALVRVK</sequence>